<comment type="caution">
    <text evidence="1">The sequence shown here is derived from an EMBL/GenBank/DDBJ whole genome shotgun (WGS) entry which is preliminary data.</text>
</comment>
<organism evidence="1 2">
    <name type="scientific">Cirrhinus mrigala</name>
    <name type="common">Mrigala</name>
    <dbReference type="NCBI Taxonomy" id="683832"/>
    <lineage>
        <taxon>Eukaryota</taxon>
        <taxon>Metazoa</taxon>
        <taxon>Chordata</taxon>
        <taxon>Craniata</taxon>
        <taxon>Vertebrata</taxon>
        <taxon>Euteleostomi</taxon>
        <taxon>Actinopterygii</taxon>
        <taxon>Neopterygii</taxon>
        <taxon>Teleostei</taxon>
        <taxon>Ostariophysi</taxon>
        <taxon>Cypriniformes</taxon>
        <taxon>Cyprinidae</taxon>
        <taxon>Labeoninae</taxon>
        <taxon>Labeonini</taxon>
        <taxon>Cirrhinus</taxon>
    </lineage>
</organism>
<proteinExistence type="predicted"/>
<keyword evidence="2" id="KW-1185">Reference proteome</keyword>
<sequence>VLLNDVLIYRPPSCEAFLGQERCEAAGPGVRCVWKGGRCMSWEPGFTNSATPAPFCPAKAG</sequence>
<reference evidence="1 2" key="1">
    <citation type="submission" date="2024-05" db="EMBL/GenBank/DDBJ databases">
        <title>Genome sequencing and assembly of Indian major carp, Cirrhinus mrigala (Hamilton, 1822).</title>
        <authorList>
            <person name="Mohindra V."/>
            <person name="Chowdhury L.M."/>
            <person name="Lal K."/>
            <person name="Jena J.K."/>
        </authorList>
    </citation>
    <scope>NUCLEOTIDE SEQUENCE [LARGE SCALE GENOMIC DNA]</scope>
    <source>
        <strain evidence="1">CM1030</strain>
        <tissue evidence="1">Blood</tissue>
    </source>
</reference>
<name>A0ABD0Q104_CIRMR</name>
<dbReference type="Proteomes" id="UP001529510">
    <property type="component" value="Unassembled WGS sequence"/>
</dbReference>
<dbReference type="EMBL" id="JAMKFB020000012">
    <property type="protein sequence ID" value="KAL0179343.1"/>
    <property type="molecule type" value="Genomic_DNA"/>
</dbReference>
<gene>
    <name evidence="1" type="ORF">M9458_024785</name>
</gene>
<evidence type="ECO:0000313" key="2">
    <source>
        <dbReference type="Proteomes" id="UP001529510"/>
    </source>
</evidence>
<feature type="non-terminal residue" evidence="1">
    <location>
        <position position="1"/>
    </location>
</feature>
<accession>A0ABD0Q104</accession>
<feature type="non-terminal residue" evidence="1">
    <location>
        <position position="61"/>
    </location>
</feature>
<evidence type="ECO:0000313" key="1">
    <source>
        <dbReference type="EMBL" id="KAL0179343.1"/>
    </source>
</evidence>
<dbReference type="AlphaFoldDB" id="A0ABD0Q104"/>
<protein>
    <submittedName>
        <fullName evidence="1">Uncharacterized protein</fullName>
    </submittedName>
</protein>